<dbReference type="NCBIfam" id="NF003619">
    <property type="entry name" value="PRK05261.1-4"/>
    <property type="match status" value="1"/>
</dbReference>
<dbReference type="OrthoDB" id="9768449at2"/>
<dbReference type="RefSeq" id="WP_006101740.1">
    <property type="nucleotide sequence ID" value="NZ_DS989851.1"/>
</dbReference>
<dbReference type="HOGENOM" id="CLU_013954_2_0_3"/>
<evidence type="ECO:0000256" key="2">
    <source>
        <dbReference type="ARBA" id="ARBA00005623"/>
    </source>
</evidence>
<dbReference type="Pfam" id="PF03894">
    <property type="entry name" value="XFP"/>
    <property type="match status" value="1"/>
</dbReference>
<evidence type="ECO:0000259" key="6">
    <source>
        <dbReference type="Pfam" id="PF09364"/>
    </source>
</evidence>
<dbReference type="InterPro" id="IPR029061">
    <property type="entry name" value="THDP-binding"/>
</dbReference>
<organism evidence="7 8">
    <name type="scientific">Coleofasciculus chthonoplastes PCC 7420</name>
    <dbReference type="NCBI Taxonomy" id="118168"/>
    <lineage>
        <taxon>Bacteria</taxon>
        <taxon>Bacillati</taxon>
        <taxon>Cyanobacteriota</taxon>
        <taxon>Cyanophyceae</taxon>
        <taxon>Coleofasciculales</taxon>
        <taxon>Coleofasciculaceae</taxon>
        <taxon>Coleofasciculus</taxon>
    </lineage>
</organism>
<evidence type="ECO:0000256" key="4">
    <source>
        <dbReference type="ARBA" id="ARBA00023239"/>
    </source>
</evidence>
<comment type="cofactor">
    <cofactor evidence="1">
        <name>thiamine diphosphate</name>
        <dbReference type="ChEBI" id="CHEBI:58937"/>
    </cofactor>
</comment>
<dbReference type="AlphaFoldDB" id="B4VSY3"/>
<protein>
    <submittedName>
        <fullName evidence="7">D-xylulose 5-phosphate/D-fructose 6-phosphate phosphoketolase</fullName>
    </submittedName>
</protein>
<dbReference type="GO" id="GO:0016832">
    <property type="term" value="F:aldehyde-lyase activity"/>
    <property type="evidence" value="ECO:0007669"/>
    <property type="project" value="InterPro"/>
</dbReference>
<evidence type="ECO:0000256" key="1">
    <source>
        <dbReference type="ARBA" id="ARBA00001964"/>
    </source>
</evidence>
<evidence type="ECO:0000259" key="5">
    <source>
        <dbReference type="Pfam" id="PF09363"/>
    </source>
</evidence>
<dbReference type="GO" id="GO:0005975">
    <property type="term" value="P:carbohydrate metabolic process"/>
    <property type="evidence" value="ECO:0007669"/>
    <property type="project" value="InterPro"/>
</dbReference>
<dbReference type="InterPro" id="IPR005593">
    <property type="entry name" value="Xul5P/Fru6P_PKetolase"/>
</dbReference>
<dbReference type="STRING" id="118168.MC7420_794"/>
<dbReference type="PROSITE" id="PS60002">
    <property type="entry name" value="PHOSPHOKETOLASE_1"/>
    <property type="match status" value="1"/>
</dbReference>
<dbReference type="PANTHER" id="PTHR31273:SF1">
    <property type="entry name" value="PHOSPHOKETOLASE-RELATED"/>
    <property type="match status" value="1"/>
</dbReference>
<keyword evidence="8" id="KW-1185">Reference proteome</keyword>
<dbReference type="Pfam" id="PF09364">
    <property type="entry name" value="XFP_N"/>
    <property type="match status" value="1"/>
</dbReference>
<evidence type="ECO:0000256" key="3">
    <source>
        <dbReference type="ARBA" id="ARBA00023052"/>
    </source>
</evidence>
<dbReference type="Gene3D" id="3.40.50.970">
    <property type="match status" value="2"/>
</dbReference>
<dbReference type="eggNOG" id="COG3957">
    <property type="taxonomic scope" value="Bacteria"/>
</dbReference>
<dbReference type="Gene3D" id="3.40.50.920">
    <property type="match status" value="1"/>
</dbReference>
<comment type="similarity">
    <text evidence="2">Belongs to the XFP family.</text>
</comment>
<evidence type="ECO:0000313" key="8">
    <source>
        <dbReference type="Proteomes" id="UP000003835"/>
    </source>
</evidence>
<dbReference type="Pfam" id="PF09363">
    <property type="entry name" value="XFP_C"/>
    <property type="match status" value="1"/>
</dbReference>
<dbReference type="NCBIfam" id="NF003616">
    <property type="entry name" value="PRK05261.1-1"/>
    <property type="match status" value="1"/>
</dbReference>
<gene>
    <name evidence="7" type="ORF">MC7420_794</name>
</gene>
<dbReference type="InterPro" id="IPR019790">
    <property type="entry name" value="Xul5P/Fru6P_PKetolase_CS"/>
</dbReference>
<sequence>MTITTSTPQASFSQPDIPVTQVRQNQGAELDAIAKYRRAANYLAATQIYLKDNVLLREPLKPEHIKDRLLGHWGTCPGINLVYAHLNRLIRRYDANMFLVTGPGHGAPANLANLYLEGSLRDYYPDLSFDEAGVYRLVKQFSWPGGFPSHLYPGIPGTIHEGGELGYALATAFGAVMDNPDLVVACIVGDGESETGPTATAWHGTKFIDPAESGAVLPILHLNGYKIASPSIFGTMSDEELLHLFTGYGYQVRIVEDEDLDADMYASMDWAYQEICRIQQAARSGNRISKPRWPLIILRSPKGWTGIKEADGVPIEGNFRSHQVPLKEVKSNPEHLELLENWFRSYRPEELFDEQGQPFPDILDQCPQGERRMGSNPHTFGGRMRQPLELPDLFNYAVPVEHPEAAQGCQRGESSVSNTYEVGKYLRDVIQQNPNNFRIFCPDELESNRLYKVLDVTQRNYQWPTGPFDGEIGPDGGRIIELLSEHTCQAFLQGYLLTGRHGLFPSYEAFLGIVTTMMDQYAKFLKYSKEFPWRPPVSSLNYLETSTLWRQEHNGFSHQNPGFINSVLDQQADYARVYLPPDANCLLSTIDHCLQSTGYVNLVIANKNPLPQWLSMEDAIAHCRAGGSVWQWASTDDGVDPDVVMVGIGDCPMLEVMAAAQILRNELPELRIRVVNVTDLLILEQNSTHPHGLDDDMFAALFTPDKPVIINFHGYPSLIKQMLFGRPTIERFQINGYQEEGTTTTPFDMQVRNGTSRYHLIMQAIRLAAQKNSRVSARANDRVRHYEYVLAAHGQYICETGEDPDEITNWQWC</sequence>
<keyword evidence="4" id="KW-0456">Lyase</keyword>
<dbReference type="SUPFAM" id="SSF52518">
    <property type="entry name" value="Thiamin diphosphate-binding fold (THDP-binding)"/>
    <property type="match status" value="2"/>
</dbReference>
<dbReference type="Proteomes" id="UP000003835">
    <property type="component" value="Unassembled WGS sequence"/>
</dbReference>
<dbReference type="InterPro" id="IPR019789">
    <property type="entry name" value="Xul5P/Fru6P_PKetolase_ThDP_BS"/>
</dbReference>
<feature type="domain" description="Xylulose 5-phosphate/Fructose 6-phosphate phosphoketolase N-terminal" evidence="6">
    <location>
        <begin position="27"/>
        <end position="383"/>
    </location>
</feature>
<dbReference type="InterPro" id="IPR018970">
    <property type="entry name" value="Xul5P/Fru6P_PKetolase_N"/>
</dbReference>
<dbReference type="PIRSF" id="PIRSF017245">
    <property type="entry name" value="Phosphoketolase"/>
    <property type="match status" value="1"/>
</dbReference>
<evidence type="ECO:0000313" key="7">
    <source>
        <dbReference type="EMBL" id="EDX74920.1"/>
    </source>
</evidence>
<accession>B4VSY3</accession>
<dbReference type="InterPro" id="IPR009014">
    <property type="entry name" value="Transketo_C/PFOR_II"/>
</dbReference>
<feature type="domain" description="Xylulose 5-phosphate/Fructose 6-phosphate phosphoketolase C-terminal" evidence="5">
    <location>
        <begin position="607"/>
        <end position="812"/>
    </location>
</feature>
<keyword evidence="3" id="KW-0786">Thiamine pyrophosphate</keyword>
<name>B4VSY3_9CYAN</name>
<reference evidence="7 8" key="1">
    <citation type="submission" date="2008-07" db="EMBL/GenBank/DDBJ databases">
        <authorList>
            <person name="Tandeau de Marsac N."/>
            <person name="Ferriera S."/>
            <person name="Johnson J."/>
            <person name="Kravitz S."/>
            <person name="Beeson K."/>
            <person name="Sutton G."/>
            <person name="Rogers Y.-H."/>
            <person name="Friedman R."/>
            <person name="Frazier M."/>
            <person name="Venter J.C."/>
        </authorList>
    </citation>
    <scope>NUCLEOTIDE SEQUENCE [LARGE SCALE GENOMIC DNA]</scope>
    <source>
        <strain evidence="7 8">PCC 7420</strain>
    </source>
</reference>
<proteinExistence type="inferred from homology"/>
<dbReference type="InterPro" id="IPR018969">
    <property type="entry name" value="Xul5P/Fru6P_PKetolase_C"/>
</dbReference>
<dbReference type="EMBL" id="DS989851">
    <property type="protein sequence ID" value="EDX74920.1"/>
    <property type="molecule type" value="Genomic_DNA"/>
</dbReference>
<dbReference type="PROSITE" id="PS60003">
    <property type="entry name" value="PHOSPHOKETOLASE_2"/>
    <property type="match status" value="1"/>
</dbReference>
<dbReference type="PANTHER" id="PTHR31273">
    <property type="entry name" value="PHOSPHOKETOLASE-RELATED"/>
    <property type="match status" value="1"/>
</dbReference>